<dbReference type="GO" id="GO:0005886">
    <property type="term" value="C:plasma membrane"/>
    <property type="evidence" value="ECO:0007669"/>
    <property type="project" value="UniProtKB-SubCell"/>
</dbReference>
<evidence type="ECO:0000313" key="9">
    <source>
        <dbReference type="Proteomes" id="UP000177941"/>
    </source>
</evidence>
<comment type="similarity">
    <text evidence="2">Belongs to the UPF0410 family.</text>
</comment>
<evidence type="ECO:0000256" key="4">
    <source>
        <dbReference type="ARBA" id="ARBA00022692"/>
    </source>
</evidence>
<evidence type="ECO:0000313" key="8">
    <source>
        <dbReference type="EMBL" id="OGY37797.1"/>
    </source>
</evidence>
<evidence type="ECO:0000256" key="6">
    <source>
        <dbReference type="ARBA" id="ARBA00023136"/>
    </source>
</evidence>
<dbReference type="PANTHER" id="PTHR33884:SF3">
    <property type="entry name" value="UPF0410 PROTEIN YMGE"/>
    <property type="match status" value="1"/>
</dbReference>
<gene>
    <name evidence="8" type="ORF">A3E36_02280</name>
</gene>
<dbReference type="InterPro" id="IPR007341">
    <property type="entry name" value="Transgly_assoc"/>
</dbReference>
<comment type="subcellular location">
    <subcellularLocation>
        <location evidence="1">Cell membrane</location>
        <topology evidence="1">Multi-pass membrane protein</topology>
    </subcellularLocation>
</comment>
<protein>
    <submittedName>
        <fullName evidence="8">Transglycosylase</fullName>
    </submittedName>
</protein>
<keyword evidence="6 7" id="KW-0472">Membrane</keyword>
<dbReference type="Pfam" id="PF04226">
    <property type="entry name" value="Transgly_assoc"/>
    <property type="match status" value="1"/>
</dbReference>
<name>A0A1G1XES1_9BACT</name>
<evidence type="ECO:0000256" key="5">
    <source>
        <dbReference type="ARBA" id="ARBA00022989"/>
    </source>
</evidence>
<accession>A0A1G1XES1</accession>
<evidence type="ECO:0000256" key="2">
    <source>
        <dbReference type="ARBA" id="ARBA00011006"/>
    </source>
</evidence>
<evidence type="ECO:0000256" key="3">
    <source>
        <dbReference type="ARBA" id="ARBA00022475"/>
    </source>
</evidence>
<evidence type="ECO:0000256" key="1">
    <source>
        <dbReference type="ARBA" id="ARBA00004651"/>
    </source>
</evidence>
<keyword evidence="4 7" id="KW-0812">Transmembrane</keyword>
<dbReference type="Proteomes" id="UP000177941">
    <property type="component" value="Unassembled WGS sequence"/>
</dbReference>
<organism evidence="8 9">
    <name type="scientific">Candidatus Andersenbacteria bacterium RIFCSPHIGHO2_12_FULL_45_11b</name>
    <dbReference type="NCBI Taxonomy" id="1797282"/>
    <lineage>
        <taxon>Bacteria</taxon>
        <taxon>Candidatus Anderseniibacteriota</taxon>
    </lineage>
</organism>
<dbReference type="PANTHER" id="PTHR33884">
    <property type="entry name" value="UPF0410 PROTEIN YMGE"/>
    <property type="match status" value="1"/>
</dbReference>
<proteinExistence type="inferred from homology"/>
<keyword evidence="3" id="KW-1003">Cell membrane</keyword>
<evidence type="ECO:0000256" key="7">
    <source>
        <dbReference type="SAM" id="Phobius"/>
    </source>
</evidence>
<keyword evidence="5 7" id="KW-1133">Transmembrane helix</keyword>
<feature type="transmembrane region" description="Helical" evidence="7">
    <location>
        <begin position="29"/>
        <end position="52"/>
    </location>
</feature>
<dbReference type="EMBL" id="MHHS01000004">
    <property type="protein sequence ID" value="OGY37797.1"/>
    <property type="molecule type" value="Genomic_DNA"/>
</dbReference>
<comment type="caution">
    <text evidence="8">The sequence shown here is derived from an EMBL/GenBank/DDBJ whole genome shotgun (WGS) entry which is preliminary data.</text>
</comment>
<feature type="transmembrane region" description="Helical" evidence="7">
    <location>
        <begin position="58"/>
        <end position="80"/>
    </location>
</feature>
<sequence length="82" mass="8561">MGILFTIIFGGLVGWVASLIMKTDGQQGVFLNIVVGIVGAVIGGWIMSLIGADTTTGFSIYGFLVALLGACVLLAVLKFVRR</sequence>
<feature type="transmembrane region" description="Helical" evidence="7">
    <location>
        <begin position="6"/>
        <end position="22"/>
    </location>
</feature>
<reference evidence="8 9" key="1">
    <citation type="journal article" date="2016" name="Nat. Commun.">
        <title>Thousands of microbial genomes shed light on interconnected biogeochemical processes in an aquifer system.</title>
        <authorList>
            <person name="Anantharaman K."/>
            <person name="Brown C.T."/>
            <person name="Hug L.A."/>
            <person name="Sharon I."/>
            <person name="Castelle C.J."/>
            <person name="Probst A.J."/>
            <person name="Thomas B.C."/>
            <person name="Singh A."/>
            <person name="Wilkins M.J."/>
            <person name="Karaoz U."/>
            <person name="Brodie E.L."/>
            <person name="Williams K.H."/>
            <person name="Hubbard S.S."/>
            <person name="Banfield J.F."/>
        </authorList>
    </citation>
    <scope>NUCLEOTIDE SEQUENCE [LARGE SCALE GENOMIC DNA]</scope>
</reference>
<dbReference type="AlphaFoldDB" id="A0A1G1XES1"/>